<dbReference type="InterPro" id="IPR036291">
    <property type="entry name" value="NAD(P)-bd_dom_sf"/>
</dbReference>
<feature type="domain" description="Ketoreductase" evidence="2">
    <location>
        <begin position="5"/>
        <end position="180"/>
    </location>
</feature>
<protein>
    <submittedName>
        <fullName evidence="3">Glucose 1-dehydrogenase</fullName>
        <ecNumber evidence="3">1.1.1.47</ecNumber>
    </submittedName>
</protein>
<proteinExistence type="inferred from homology"/>
<keyword evidence="4" id="KW-1185">Reference proteome</keyword>
<dbReference type="PANTHER" id="PTHR42760:SF135">
    <property type="entry name" value="BLL7886 PROTEIN"/>
    <property type="match status" value="1"/>
</dbReference>
<accession>A0A9J7ANC1</accession>
<evidence type="ECO:0000313" key="4">
    <source>
        <dbReference type="Proteomes" id="UP001060336"/>
    </source>
</evidence>
<dbReference type="AlphaFoldDB" id="A0A9J7ANC1"/>
<dbReference type="PRINTS" id="PR00080">
    <property type="entry name" value="SDRFAMILY"/>
</dbReference>
<dbReference type="GO" id="GO:0047936">
    <property type="term" value="F:glucose 1-dehydrogenase [NAD(P)+] activity"/>
    <property type="evidence" value="ECO:0007669"/>
    <property type="project" value="UniProtKB-EC"/>
</dbReference>
<evidence type="ECO:0000313" key="3">
    <source>
        <dbReference type="EMBL" id="UUX48442.1"/>
    </source>
</evidence>
<dbReference type="InterPro" id="IPR057326">
    <property type="entry name" value="KR_dom"/>
</dbReference>
<dbReference type="SUPFAM" id="SSF51735">
    <property type="entry name" value="NAD(P)-binding Rossmann-fold domains"/>
    <property type="match status" value="1"/>
</dbReference>
<keyword evidence="3" id="KW-0560">Oxidoreductase</keyword>
<dbReference type="NCBIfam" id="NF005559">
    <property type="entry name" value="PRK07231.1"/>
    <property type="match status" value="1"/>
</dbReference>
<dbReference type="FunFam" id="3.40.50.720:FF:000084">
    <property type="entry name" value="Short-chain dehydrogenase reductase"/>
    <property type="match status" value="1"/>
</dbReference>
<dbReference type="PRINTS" id="PR00081">
    <property type="entry name" value="GDHRDH"/>
</dbReference>
<evidence type="ECO:0000256" key="1">
    <source>
        <dbReference type="ARBA" id="ARBA00006484"/>
    </source>
</evidence>
<dbReference type="EMBL" id="CP102480">
    <property type="protein sequence ID" value="UUX48442.1"/>
    <property type="molecule type" value="Genomic_DNA"/>
</dbReference>
<dbReference type="GO" id="GO:0030497">
    <property type="term" value="P:fatty acid elongation"/>
    <property type="evidence" value="ECO:0007669"/>
    <property type="project" value="TreeGrafter"/>
</dbReference>
<dbReference type="PROSITE" id="PS00061">
    <property type="entry name" value="ADH_SHORT"/>
    <property type="match status" value="1"/>
</dbReference>
<organism evidence="3 4">
    <name type="scientific">Nisaea acidiphila</name>
    <dbReference type="NCBI Taxonomy" id="1862145"/>
    <lineage>
        <taxon>Bacteria</taxon>
        <taxon>Pseudomonadati</taxon>
        <taxon>Pseudomonadota</taxon>
        <taxon>Alphaproteobacteria</taxon>
        <taxon>Rhodospirillales</taxon>
        <taxon>Thalassobaculaceae</taxon>
        <taxon>Nisaea</taxon>
    </lineage>
</organism>
<sequence length="244" mass="25570">MFEDRLVLVTGAGQGLGAAMAKGFAENGAQVVCADLDAAAAEHTAILIGTGIALHLDVADRTAADRAAARIVEEHGPISVLVNNAGICPRNRIDSPDVSETWRKAMDVNLDGTLNVTLAFVDQLRATRGTVINMASVAAYVSTATSIAYSTSKAAVKMLTQSLAQELAPDGVRVNAIAPGPMKTDITLPTREDPERYEQFLKRIPLGRFGDPEELVGPALFLASGMSSYVTGTTLVVDGGYLAV</sequence>
<dbReference type="SMART" id="SM00822">
    <property type="entry name" value="PKS_KR"/>
    <property type="match status" value="1"/>
</dbReference>
<name>A0A9J7ANC1_9PROT</name>
<dbReference type="EC" id="1.1.1.47" evidence="3"/>
<dbReference type="Proteomes" id="UP001060336">
    <property type="component" value="Chromosome"/>
</dbReference>
<dbReference type="RefSeq" id="WP_257766949.1">
    <property type="nucleotide sequence ID" value="NZ_CP102480.1"/>
</dbReference>
<gene>
    <name evidence="3" type="ORF">NUH88_13575</name>
</gene>
<dbReference type="InterPro" id="IPR002347">
    <property type="entry name" value="SDR_fam"/>
</dbReference>
<dbReference type="KEGG" id="naci:NUH88_13575"/>
<comment type="similarity">
    <text evidence="1">Belongs to the short-chain dehydrogenases/reductases (SDR) family.</text>
</comment>
<reference evidence="3" key="1">
    <citation type="submission" date="2022-08" db="EMBL/GenBank/DDBJ databases">
        <title>Nisaea acidiphila sp. nov., isolated from a marine algal debris and emended description of the genus Nisaea Urios et al. 2008.</title>
        <authorList>
            <person name="Kwon K."/>
        </authorList>
    </citation>
    <scope>NUCLEOTIDE SEQUENCE</scope>
    <source>
        <strain evidence="3">MEBiC11861</strain>
    </source>
</reference>
<dbReference type="Pfam" id="PF13561">
    <property type="entry name" value="adh_short_C2"/>
    <property type="match status" value="1"/>
</dbReference>
<dbReference type="PANTHER" id="PTHR42760">
    <property type="entry name" value="SHORT-CHAIN DEHYDROGENASES/REDUCTASES FAMILY MEMBER"/>
    <property type="match status" value="1"/>
</dbReference>
<dbReference type="Gene3D" id="3.40.50.720">
    <property type="entry name" value="NAD(P)-binding Rossmann-like Domain"/>
    <property type="match status" value="1"/>
</dbReference>
<evidence type="ECO:0000259" key="2">
    <source>
        <dbReference type="SMART" id="SM00822"/>
    </source>
</evidence>
<dbReference type="InterPro" id="IPR020904">
    <property type="entry name" value="Sc_DH/Rdtase_CS"/>
</dbReference>